<evidence type="ECO:0000256" key="3">
    <source>
        <dbReference type="ARBA" id="ARBA00022989"/>
    </source>
</evidence>
<evidence type="ECO:0000256" key="4">
    <source>
        <dbReference type="ARBA" id="ARBA00023136"/>
    </source>
</evidence>
<dbReference type="AlphaFoldDB" id="A0A1I4PYS8"/>
<dbReference type="GO" id="GO:0007165">
    <property type="term" value="P:signal transduction"/>
    <property type="evidence" value="ECO:0007669"/>
    <property type="project" value="InterPro"/>
</dbReference>
<dbReference type="PANTHER" id="PTHR32089">
    <property type="entry name" value="METHYL-ACCEPTING CHEMOTAXIS PROTEIN MCPB"/>
    <property type="match status" value="1"/>
</dbReference>
<dbReference type="InterPro" id="IPR029095">
    <property type="entry name" value="NarX-like_N"/>
</dbReference>
<dbReference type="Pfam" id="PF00672">
    <property type="entry name" value="HAMP"/>
    <property type="match status" value="1"/>
</dbReference>
<feature type="transmembrane region" description="Helical" evidence="5">
    <location>
        <begin position="136"/>
        <end position="160"/>
    </location>
</feature>
<name>A0A1I4PYS8_9GAMM</name>
<dbReference type="STRING" id="1720063.SAMN05216217_103168"/>
<dbReference type="PANTHER" id="PTHR32089:SF119">
    <property type="entry name" value="METHYL-ACCEPTING CHEMOTAXIS PROTEIN CTPL"/>
    <property type="match status" value="1"/>
</dbReference>
<sequence>MLFLLERDAGQIDRAGAQRMLSQKMAKESLLVQQGLMPVTTLQATVQRFDQVHRQLLQGDAATGQPAVSKPQALAHLQAVDRLWQSYRPAVLALAGGELGRLGQVSSESEALLSEMHAAVTLMAAENNRLAAIQRWVSLLATLSILLLVVLSRVCGMSWLMKQIDELRHRLEDVSRGDFSRSLQARYPDNEMGQITLAYNQLLEQVGSMIRAVRLAADEAGQQSAEMGKAAARSASDVQGQQAEIDQVATAMNEMLATSQLSMRYSQSVVWRHK</sequence>
<dbReference type="PROSITE" id="PS50885">
    <property type="entry name" value="HAMP"/>
    <property type="match status" value="1"/>
</dbReference>
<dbReference type="InterPro" id="IPR003660">
    <property type="entry name" value="HAMP_dom"/>
</dbReference>
<dbReference type="GO" id="GO:0016020">
    <property type="term" value="C:membrane"/>
    <property type="evidence" value="ECO:0007669"/>
    <property type="project" value="UniProtKB-SubCell"/>
</dbReference>
<dbReference type="EMBL" id="FOUI01000003">
    <property type="protein sequence ID" value="SFM32600.1"/>
    <property type="molecule type" value="Genomic_DNA"/>
</dbReference>
<dbReference type="SUPFAM" id="SSF58104">
    <property type="entry name" value="Methyl-accepting chemotaxis protein (MCP) signaling domain"/>
    <property type="match status" value="1"/>
</dbReference>
<evidence type="ECO:0000256" key="5">
    <source>
        <dbReference type="SAM" id="Phobius"/>
    </source>
</evidence>
<comment type="subcellular location">
    <subcellularLocation>
        <location evidence="1">Membrane</location>
        <topology evidence="1">Multi-pass membrane protein</topology>
    </subcellularLocation>
</comment>
<evidence type="ECO:0000259" key="6">
    <source>
        <dbReference type="PROSITE" id="PS50885"/>
    </source>
</evidence>
<reference evidence="8" key="1">
    <citation type="submission" date="2016-10" db="EMBL/GenBank/DDBJ databases">
        <authorList>
            <person name="Varghese N."/>
            <person name="Submissions S."/>
        </authorList>
    </citation>
    <scope>NUCLEOTIDE SEQUENCE [LARGE SCALE GENOMIC DNA]</scope>
    <source>
        <strain evidence="8">DSM 24213</strain>
    </source>
</reference>
<feature type="domain" description="HAMP" evidence="6">
    <location>
        <begin position="158"/>
        <end position="211"/>
    </location>
</feature>
<keyword evidence="8" id="KW-1185">Reference proteome</keyword>
<evidence type="ECO:0000313" key="7">
    <source>
        <dbReference type="EMBL" id="SFM32600.1"/>
    </source>
</evidence>
<protein>
    <submittedName>
        <fullName evidence="7">Methyl-accepting chemotaxis protein</fullName>
    </submittedName>
</protein>
<evidence type="ECO:0000256" key="1">
    <source>
        <dbReference type="ARBA" id="ARBA00004141"/>
    </source>
</evidence>
<dbReference type="Gene3D" id="1.10.287.950">
    <property type="entry name" value="Methyl-accepting chemotaxis protein"/>
    <property type="match status" value="1"/>
</dbReference>
<dbReference type="SMART" id="SM00304">
    <property type="entry name" value="HAMP"/>
    <property type="match status" value="1"/>
</dbReference>
<keyword evidence="3 5" id="KW-1133">Transmembrane helix</keyword>
<dbReference type="RefSeq" id="WP_245748119.1">
    <property type="nucleotide sequence ID" value="NZ_FOUI01000003.1"/>
</dbReference>
<accession>A0A1I4PYS8</accession>
<dbReference type="Proteomes" id="UP000243629">
    <property type="component" value="Unassembled WGS sequence"/>
</dbReference>
<keyword evidence="4 5" id="KW-0472">Membrane</keyword>
<gene>
    <name evidence="7" type="ORF">SAMN05216217_103168</name>
</gene>
<evidence type="ECO:0000313" key="8">
    <source>
        <dbReference type="Proteomes" id="UP000243629"/>
    </source>
</evidence>
<organism evidence="7 8">
    <name type="scientific">Halopseudomonas yangmingensis</name>
    <dbReference type="NCBI Taxonomy" id="1720063"/>
    <lineage>
        <taxon>Bacteria</taxon>
        <taxon>Pseudomonadati</taxon>
        <taxon>Pseudomonadota</taxon>
        <taxon>Gammaproteobacteria</taxon>
        <taxon>Pseudomonadales</taxon>
        <taxon>Pseudomonadaceae</taxon>
        <taxon>Halopseudomonas</taxon>
    </lineage>
</organism>
<proteinExistence type="predicted"/>
<dbReference type="Pfam" id="PF13675">
    <property type="entry name" value="PilJ"/>
    <property type="match status" value="1"/>
</dbReference>
<keyword evidence="2 5" id="KW-0812">Transmembrane</keyword>
<evidence type="ECO:0000256" key="2">
    <source>
        <dbReference type="ARBA" id="ARBA00022692"/>
    </source>
</evidence>